<dbReference type="AlphaFoldDB" id="A0A5N5X5J2"/>
<keyword evidence="2" id="KW-1185">Reference proteome</keyword>
<evidence type="ECO:0000313" key="2">
    <source>
        <dbReference type="Proteomes" id="UP000326565"/>
    </source>
</evidence>
<organism evidence="1 2">
    <name type="scientific">Aspergillus leporis</name>
    <dbReference type="NCBI Taxonomy" id="41062"/>
    <lineage>
        <taxon>Eukaryota</taxon>
        <taxon>Fungi</taxon>
        <taxon>Dikarya</taxon>
        <taxon>Ascomycota</taxon>
        <taxon>Pezizomycotina</taxon>
        <taxon>Eurotiomycetes</taxon>
        <taxon>Eurotiomycetidae</taxon>
        <taxon>Eurotiales</taxon>
        <taxon>Aspergillaceae</taxon>
        <taxon>Aspergillus</taxon>
        <taxon>Aspergillus subgen. Circumdati</taxon>
    </lineage>
</organism>
<name>A0A5N5X5J2_9EURO</name>
<dbReference type="SUPFAM" id="SSF81301">
    <property type="entry name" value="Nucleotidyltransferase"/>
    <property type="match status" value="1"/>
</dbReference>
<evidence type="ECO:0000313" key="1">
    <source>
        <dbReference type="EMBL" id="KAB8075949.1"/>
    </source>
</evidence>
<dbReference type="Gene3D" id="3.30.460.40">
    <property type="match status" value="1"/>
</dbReference>
<proteinExistence type="predicted"/>
<reference evidence="1 2" key="1">
    <citation type="submission" date="2019-04" db="EMBL/GenBank/DDBJ databases">
        <title>Friends and foes A comparative genomics study of 23 Aspergillus species from section Flavi.</title>
        <authorList>
            <consortium name="DOE Joint Genome Institute"/>
            <person name="Kjaerbolling I."/>
            <person name="Vesth T."/>
            <person name="Frisvad J.C."/>
            <person name="Nybo J.L."/>
            <person name="Theobald S."/>
            <person name="Kildgaard S."/>
            <person name="Isbrandt T."/>
            <person name="Kuo A."/>
            <person name="Sato A."/>
            <person name="Lyhne E.K."/>
            <person name="Kogle M.E."/>
            <person name="Wiebenga A."/>
            <person name="Kun R.S."/>
            <person name="Lubbers R.J."/>
            <person name="Makela M.R."/>
            <person name="Barry K."/>
            <person name="Chovatia M."/>
            <person name="Clum A."/>
            <person name="Daum C."/>
            <person name="Haridas S."/>
            <person name="He G."/>
            <person name="LaButti K."/>
            <person name="Lipzen A."/>
            <person name="Mondo S."/>
            <person name="Riley R."/>
            <person name="Salamov A."/>
            <person name="Simmons B.A."/>
            <person name="Magnuson J.K."/>
            <person name="Henrissat B."/>
            <person name="Mortensen U.H."/>
            <person name="Larsen T.O."/>
            <person name="Devries R.P."/>
            <person name="Grigoriev I.V."/>
            <person name="Machida M."/>
            <person name="Baker S.E."/>
            <person name="Andersen M.R."/>
        </authorList>
    </citation>
    <scope>NUCLEOTIDE SEQUENCE [LARGE SCALE GENOMIC DNA]</scope>
    <source>
        <strain evidence="1 2">CBS 151.66</strain>
    </source>
</reference>
<gene>
    <name evidence="1" type="ORF">BDV29DRAFT_171086</name>
</gene>
<accession>A0A5N5X5J2</accession>
<dbReference type="InterPro" id="IPR043519">
    <property type="entry name" value="NT_sf"/>
</dbReference>
<dbReference type="Proteomes" id="UP000326565">
    <property type="component" value="Unassembled WGS sequence"/>
</dbReference>
<dbReference type="EMBL" id="ML732187">
    <property type="protein sequence ID" value="KAB8075949.1"/>
    <property type="molecule type" value="Genomic_DNA"/>
</dbReference>
<sequence length="73" mass="7706">MPSDFHAAEELCAAAEAVASALGSDTNYALVGGCACAMLGSTRATEDIDFFCWQMANSRREVEVESTAPPFRG</sequence>
<dbReference type="OrthoDB" id="5419802at2759"/>
<protein>
    <submittedName>
        <fullName evidence="1">Uncharacterized protein</fullName>
    </submittedName>
</protein>